<evidence type="ECO:0000256" key="1">
    <source>
        <dbReference type="SAM" id="MobiDB-lite"/>
    </source>
</evidence>
<name>A0A5N6WW56_9EURO</name>
<dbReference type="EMBL" id="ML741811">
    <property type="protein sequence ID" value="KAE8325147.1"/>
    <property type="molecule type" value="Genomic_DNA"/>
</dbReference>
<keyword evidence="3" id="KW-1185">Reference proteome</keyword>
<evidence type="ECO:0000313" key="3">
    <source>
        <dbReference type="Proteomes" id="UP000325945"/>
    </source>
</evidence>
<protein>
    <submittedName>
        <fullName evidence="2">Uncharacterized protein</fullName>
    </submittedName>
</protein>
<gene>
    <name evidence="2" type="ORF">BDV39DRAFT_216805</name>
</gene>
<dbReference type="AlphaFoldDB" id="A0A5N6WW56"/>
<proteinExistence type="predicted"/>
<feature type="region of interest" description="Disordered" evidence="1">
    <location>
        <begin position="277"/>
        <end position="302"/>
    </location>
</feature>
<evidence type="ECO:0000313" key="2">
    <source>
        <dbReference type="EMBL" id="KAE8325147.1"/>
    </source>
</evidence>
<sequence length="349" mass="38366">MAPQPSRRLLIFQEARNPQNTAEVVYLPVNKLGLPICGPGPELPSILELPLRILKAFTDIFNQPKYKGWAVMGAGPYHDTSEEAMSGMTCSYAGKFFLLDFAKTSGGYEPIGFPLQLSEASHIIKMALTGESRPSSSFPLADEIVFFEDSVLMQTIANIISYATKSYAYVKSYNDTKHKGHHAIVVATDGPHICANNIVPQLLTSANPIQTLCAHNPKGPVLTYSEDPSNEYLKDLTAACERYNVHILLLSTNIFDNQAFDTSFFDQPASMLTLPCKESTNSQSTKRPIPSVGPSVSQNNQDLIKPENNEMTVTLRDVLLHTPVQSPKDNGSPHSRDKYATETEGDTVE</sequence>
<dbReference type="Proteomes" id="UP000325945">
    <property type="component" value="Unassembled WGS sequence"/>
</dbReference>
<feature type="compositionally biased region" description="Polar residues" evidence="1">
    <location>
        <begin position="323"/>
        <end position="333"/>
    </location>
</feature>
<organism evidence="2 3">
    <name type="scientific">Aspergillus sergii</name>
    <dbReference type="NCBI Taxonomy" id="1034303"/>
    <lineage>
        <taxon>Eukaryota</taxon>
        <taxon>Fungi</taxon>
        <taxon>Dikarya</taxon>
        <taxon>Ascomycota</taxon>
        <taxon>Pezizomycotina</taxon>
        <taxon>Eurotiomycetes</taxon>
        <taxon>Eurotiomycetidae</taxon>
        <taxon>Eurotiales</taxon>
        <taxon>Aspergillaceae</taxon>
        <taxon>Aspergillus</taxon>
        <taxon>Aspergillus subgen. Circumdati</taxon>
    </lineage>
</organism>
<accession>A0A5N6WW56</accession>
<feature type="region of interest" description="Disordered" evidence="1">
    <location>
        <begin position="318"/>
        <end position="349"/>
    </location>
</feature>
<reference evidence="3" key="1">
    <citation type="submission" date="2019-04" db="EMBL/GenBank/DDBJ databases">
        <title>Friends and foes A comparative genomics studyof 23 Aspergillus species from section Flavi.</title>
        <authorList>
            <consortium name="DOE Joint Genome Institute"/>
            <person name="Kjaerbolling I."/>
            <person name="Vesth T."/>
            <person name="Frisvad J.C."/>
            <person name="Nybo J.L."/>
            <person name="Theobald S."/>
            <person name="Kildgaard S."/>
            <person name="Isbrandt T."/>
            <person name="Kuo A."/>
            <person name="Sato A."/>
            <person name="Lyhne E.K."/>
            <person name="Kogle M.E."/>
            <person name="Wiebenga A."/>
            <person name="Kun R.S."/>
            <person name="Lubbers R.J."/>
            <person name="Makela M.R."/>
            <person name="Barry K."/>
            <person name="Chovatia M."/>
            <person name="Clum A."/>
            <person name="Daum C."/>
            <person name="Haridas S."/>
            <person name="He G."/>
            <person name="LaButti K."/>
            <person name="Lipzen A."/>
            <person name="Mondo S."/>
            <person name="Riley R."/>
            <person name="Salamov A."/>
            <person name="Simmons B.A."/>
            <person name="Magnuson J.K."/>
            <person name="Henrissat B."/>
            <person name="Mortensen U.H."/>
            <person name="Larsen T.O."/>
            <person name="Devries R.P."/>
            <person name="Grigoriev I.V."/>
            <person name="Machida M."/>
            <person name="Baker S.E."/>
            <person name="Andersen M.R."/>
        </authorList>
    </citation>
    <scope>NUCLEOTIDE SEQUENCE [LARGE SCALE GENOMIC DNA]</scope>
    <source>
        <strain evidence="3">CBS 130017</strain>
    </source>
</reference>